<dbReference type="Proteomes" id="UP001320245">
    <property type="component" value="Unassembled WGS sequence"/>
</dbReference>
<evidence type="ECO:0000313" key="4">
    <source>
        <dbReference type="Proteomes" id="UP001320245"/>
    </source>
</evidence>
<dbReference type="PANTHER" id="PTHR48176:SF1">
    <property type="entry name" value="DDRGK DOMAIN-CONTAINING PROTEIN 1"/>
    <property type="match status" value="1"/>
</dbReference>
<organism evidence="3 4">
    <name type="scientific">Cytospora paraplurivora</name>
    <dbReference type="NCBI Taxonomy" id="2898453"/>
    <lineage>
        <taxon>Eukaryota</taxon>
        <taxon>Fungi</taxon>
        <taxon>Dikarya</taxon>
        <taxon>Ascomycota</taxon>
        <taxon>Pezizomycotina</taxon>
        <taxon>Sordariomycetes</taxon>
        <taxon>Sordariomycetidae</taxon>
        <taxon>Diaporthales</taxon>
        <taxon>Cytosporaceae</taxon>
        <taxon>Cytospora</taxon>
    </lineage>
</organism>
<name>A0AAN9UAN3_9PEZI</name>
<dbReference type="GO" id="GO:0044389">
    <property type="term" value="F:ubiquitin-like protein ligase binding"/>
    <property type="evidence" value="ECO:0007669"/>
    <property type="project" value="TreeGrafter"/>
</dbReference>
<feature type="transmembrane region" description="Helical" evidence="2">
    <location>
        <begin position="107"/>
        <end position="126"/>
    </location>
</feature>
<feature type="region of interest" description="Disordered" evidence="1">
    <location>
        <begin position="154"/>
        <end position="254"/>
    </location>
</feature>
<evidence type="ECO:0000256" key="2">
    <source>
        <dbReference type="SAM" id="Phobius"/>
    </source>
</evidence>
<comment type="caution">
    <text evidence="3">The sequence shown here is derived from an EMBL/GenBank/DDBJ whole genome shotgun (WGS) entry which is preliminary data.</text>
</comment>
<feature type="compositionally biased region" description="Polar residues" evidence="1">
    <location>
        <begin position="196"/>
        <end position="207"/>
    </location>
</feature>
<evidence type="ECO:0000256" key="1">
    <source>
        <dbReference type="SAM" id="MobiDB-lite"/>
    </source>
</evidence>
<evidence type="ECO:0000313" key="3">
    <source>
        <dbReference type="EMBL" id="KAK7738323.1"/>
    </source>
</evidence>
<dbReference type="PANTHER" id="PTHR48176">
    <property type="entry name" value="DDRGK DOMAIN-CONTAINING PROTEIN 1"/>
    <property type="match status" value="1"/>
</dbReference>
<keyword evidence="4" id="KW-1185">Reference proteome</keyword>
<dbReference type="InterPro" id="IPR050899">
    <property type="entry name" value="DDRGK_domain-containing"/>
</dbReference>
<dbReference type="AlphaFoldDB" id="A0AAN9UAN3"/>
<feature type="transmembrane region" description="Helical" evidence="2">
    <location>
        <begin position="82"/>
        <end position="101"/>
    </location>
</feature>
<feature type="compositionally biased region" description="Basic and acidic residues" evidence="1">
    <location>
        <begin position="208"/>
        <end position="254"/>
    </location>
</feature>
<accession>A0AAN9UAN3</accession>
<keyword evidence="2" id="KW-0812">Transmembrane</keyword>
<protein>
    <submittedName>
        <fullName evidence="3">Uncharacterized protein</fullName>
    </submittedName>
</protein>
<keyword evidence="2" id="KW-1133">Transmembrane helix</keyword>
<keyword evidence="2" id="KW-0472">Membrane</keyword>
<gene>
    <name evidence="3" type="ORF">SLS53_006132</name>
</gene>
<dbReference type="EMBL" id="JAJSPL020000026">
    <property type="protein sequence ID" value="KAK7738323.1"/>
    <property type="molecule type" value="Genomic_DNA"/>
</dbReference>
<sequence>MAPSAQNTTAQATDIENPDYPFLYHIIRLLVDFIANIRIREWITHVVRVVGGFFSGIWQSIVNFLRAALDQLASSLLRLGRYILEILSWAGGLLLAAALWLLKWAAIILVSSMILLLALDAAVKYLDREKRTNRHTPLLASNWQSSNHQTFVQADRGQSSLPNRSRWFNFNRTGSNRPPTSSTDTQTSGTGAGQRHPSSSGYGSNRQANDEAGRERQSRQEKAAQEEERRRKERETQRKEQERRRREEAAQREKLNAEALSRAFAAWIKRVTDMTTEDMTRMGRIPDPPRPDVPLQCGEACREARAGRGSSFCTHSMRILVENHAMVNGIKREEFVRKLVRAVHPDNQKFIRSDARVREQAAEMTKILNGML</sequence>
<proteinExistence type="predicted"/>
<reference evidence="3 4" key="1">
    <citation type="journal article" date="2023" name="PLoS ONE">
        <title>Cytospora paraplurivora sp. nov. isolated from orchards with fruit tree decline syndrome in Ontario, Canada.</title>
        <authorList>
            <person name="Ilyukhin E."/>
            <person name="Nguyen H.D.T."/>
            <person name="Castle A.J."/>
            <person name="Ellouze W."/>
        </authorList>
    </citation>
    <scope>NUCLEOTIDE SEQUENCE [LARGE SCALE GENOMIC DNA]</scope>
    <source>
        <strain evidence="3 4">FDS-564</strain>
    </source>
</reference>
<feature type="compositionally biased region" description="Polar residues" evidence="1">
    <location>
        <begin position="154"/>
        <end position="179"/>
    </location>
</feature>
<feature type="compositionally biased region" description="Low complexity" evidence="1">
    <location>
        <begin position="180"/>
        <end position="189"/>
    </location>
</feature>